<dbReference type="Proteomes" id="UP000885797">
    <property type="component" value="Unassembled WGS sequence"/>
</dbReference>
<dbReference type="GO" id="GO:0051287">
    <property type="term" value="F:NAD binding"/>
    <property type="evidence" value="ECO:0007669"/>
    <property type="project" value="InterPro"/>
</dbReference>
<dbReference type="AlphaFoldDB" id="A0A7V2WSR9"/>
<dbReference type="SUPFAM" id="SSF51735">
    <property type="entry name" value="NAD(P)-binding Rossmann-fold domains"/>
    <property type="match status" value="1"/>
</dbReference>
<dbReference type="GO" id="GO:0047952">
    <property type="term" value="F:glycerol-3-phosphate dehydrogenase [NAD(P)+] activity"/>
    <property type="evidence" value="ECO:0007669"/>
    <property type="project" value="TreeGrafter"/>
</dbReference>
<evidence type="ECO:0000259" key="1">
    <source>
        <dbReference type="Pfam" id="PF01210"/>
    </source>
</evidence>
<name>A0A7V2WSR9_9BACT</name>
<reference evidence="2" key="1">
    <citation type="journal article" date="2020" name="mSystems">
        <title>Genome- and Community-Level Interaction Insights into Carbon Utilization and Element Cycling Functions of Hydrothermarchaeota in Hydrothermal Sediment.</title>
        <authorList>
            <person name="Zhou Z."/>
            <person name="Liu Y."/>
            <person name="Xu W."/>
            <person name="Pan J."/>
            <person name="Luo Z.H."/>
            <person name="Li M."/>
        </authorList>
    </citation>
    <scope>NUCLEOTIDE SEQUENCE [LARGE SCALE GENOMIC DNA]</scope>
    <source>
        <strain evidence="2">HyVt-503</strain>
    </source>
</reference>
<evidence type="ECO:0000313" key="2">
    <source>
        <dbReference type="EMBL" id="HFC46934.1"/>
    </source>
</evidence>
<dbReference type="InterPro" id="IPR011128">
    <property type="entry name" value="G3P_DH_NAD-dep_N"/>
</dbReference>
<protein>
    <submittedName>
        <fullName evidence="2">Glycerol-3-phosphate dehydrogenase</fullName>
    </submittedName>
</protein>
<dbReference type="PANTHER" id="PTHR11728">
    <property type="entry name" value="GLYCEROL-3-PHOSPHATE DEHYDROGENASE"/>
    <property type="match status" value="1"/>
</dbReference>
<comment type="caution">
    <text evidence="2">The sequence shown here is derived from an EMBL/GenBank/DDBJ whole genome shotgun (WGS) entry which is preliminary data.</text>
</comment>
<accession>A0A7V2WSR9</accession>
<dbReference type="Pfam" id="PF01210">
    <property type="entry name" value="NAD_Gly3P_dh_N"/>
    <property type="match status" value="1"/>
</dbReference>
<feature type="domain" description="Glycerol-3-phosphate dehydrogenase NAD-dependent N-terminal" evidence="1">
    <location>
        <begin position="7"/>
        <end position="135"/>
    </location>
</feature>
<feature type="non-terminal residue" evidence="2">
    <location>
        <position position="141"/>
    </location>
</feature>
<gene>
    <name evidence="2" type="ORF">ENJ63_03545</name>
</gene>
<sequence>MGRGKRITILGAGSWGTALAVHLGVSGVECMLWGRDQGLIDQMIDLRENPKYLPGVTIPEGVKFTSSLEEATSFGEILFLVVPSHGMRSIVTQVKGLLDRQGLAEKVYVSCAKGVENESLAFMSEVIEDVLGKEISDSIAV</sequence>
<dbReference type="GO" id="GO:0046168">
    <property type="term" value="P:glycerol-3-phosphate catabolic process"/>
    <property type="evidence" value="ECO:0007669"/>
    <property type="project" value="InterPro"/>
</dbReference>
<dbReference type="PANTHER" id="PTHR11728:SF1">
    <property type="entry name" value="GLYCEROL-3-PHOSPHATE DEHYDROGENASE [NAD(+)] 2, CHLOROPLASTIC"/>
    <property type="match status" value="1"/>
</dbReference>
<dbReference type="EMBL" id="DRND01000279">
    <property type="protein sequence ID" value="HFC46934.1"/>
    <property type="molecule type" value="Genomic_DNA"/>
</dbReference>
<organism evidence="2">
    <name type="scientific">Dissulfuribacter thermophilus</name>
    <dbReference type="NCBI Taxonomy" id="1156395"/>
    <lineage>
        <taxon>Bacteria</taxon>
        <taxon>Pseudomonadati</taxon>
        <taxon>Thermodesulfobacteriota</taxon>
        <taxon>Dissulfuribacteria</taxon>
        <taxon>Dissulfuribacterales</taxon>
        <taxon>Dissulfuribacteraceae</taxon>
        <taxon>Dissulfuribacter</taxon>
    </lineage>
</organism>
<dbReference type="InterPro" id="IPR036291">
    <property type="entry name" value="NAD(P)-bd_dom_sf"/>
</dbReference>
<dbReference type="PRINTS" id="PR00077">
    <property type="entry name" value="GPDHDRGNASE"/>
</dbReference>
<dbReference type="Gene3D" id="3.40.50.720">
    <property type="entry name" value="NAD(P)-binding Rossmann-like Domain"/>
    <property type="match status" value="1"/>
</dbReference>
<dbReference type="GO" id="GO:0005829">
    <property type="term" value="C:cytosol"/>
    <property type="evidence" value="ECO:0007669"/>
    <property type="project" value="TreeGrafter"/>
</dbReference>
<dbReference type="InterPro" id="IPR006168">
    <property type="entry name" value="G3P_DH_NAD-dep"/>
</dbReference>
<proteinExistence type="predicted"/>